<accession>A0A179B2A1</accession>
<dbReference type="Proteomes" id="UP000078368">
    <property type="component" value="Unassembled WGS sequence"/>
</dbReference>
<gene>
    <name evidence="1" type="ORF">A4H34_01235</name>
</gene>
<sequence length="126" mass="13665">MTGILSAKNDELRQLASRLQASSATLEDAAVKQSLNSDFAGFVELSQACGEFVSNAAKRVQGGQEWFDKVIDGVEFTAQHIGQTDAQIAQSIIKTSRSFSDVVFSLEPLLWSGKFGWDGDAYQENG</sequence>
<comment type="caution">
    <text evidence="1">The sequence shown here is derived from an EMBL/GenBank/DDBJ whole genome shotgun (WGS) entry which is preliminary data.</text>
</comment>
<dbReference type="AlphaFoldDB" id="A0A179B2A1"/>
<dbReference type="RefSeq" id="WP_064230800.1">
    <property type="nucleotide sequence ID" value="NZ_LVZK01000001.1"/>
</dbReference>
<keyword evidence="2" id="KW-1185">Reference proteome</keyword>
<organism evidence="1 2">
    <name type="scientific">Peptidiphaga gingivicola</name>
    <dbReference type="NCBI Taxonomy" id="2741497"/>
    <lineage>
        <taxon>Bacteria</taxon>
        <taxon>Bacillati</taxon>
        <taxon>Actinomycetota</taxon>
        <taxon>Actinomycetes</taxon>
        <taxon>Actinomycetales</taxon>
        <taxon>Actinomycetaceae</taxon>
        <taxon>Peptidiphaga</taxon>
    </lineage>
</organism>
<evidence type="ECO:0000313" key="1">
    <source>
        <dbReference type="EMBL" id="OAP85846.1"/>
    </source>
</evidence>
<name>A0A179B2A1_9ACTO</name>
<evidence type="ECO:0000313" key="2">
    <source>
        <dbReference type="Proteomes" id="UP000078368"/>
    </source>
</evidence>
<reference evidence="1 2" key="1">
    <citation type="submission" date="2016-04" db="EMBL/GenBank/DDBJ databases">
        <title>Peptidophaga gingivicola gen. nov., sp. nov., isolated from human subgingival plaque.</title>
        <authorList>
            <person name="Beall C.J."/>
            <person name="Mokrzan E.M."/>
            <person name="Griffen A.L."/>
            <person name="Leys E.J."/>
        </authorList>
    </citation>
    <scope>NUCLEOTIDE SEQUENCE [LARGE SCALE GENOMIC DNA]</scope>
    <source>
        <strain evidence="1 2">BA112</strain>
    </source>
</reference>
<protein>
    <submittedName>
        <fullName evidence="1">Uncharacterized protein</fullName>
    </submittedName>
</protein>
<dbReference type="OrthoDB" id="3271433at2"/>
<dbReference type="STRING" id="1823756.A4H34_01235"/>
<dbReference type="EMBL" id="LVZK01000001">
    <property type="protein sequence ID" value="OAP85846.1"/>
    <property type="molecule type" value="Genomic_DNA"/>
</dbReference>
<proteinExistence type="predicted"/>